<organism evidence="1 2">
    <name type="scientific">Variovorax soli</name>
    <dbReference type="NCBI Taxonomy" id="376815"/>
    <lineage>
        <taxon>Bacteria</taxon>
        <taxon>Pseudomonadati</taxon>
        <taxon>Pseudomonadota</taxon>
        <taxon>Betaproteobacteria</taxon>
        <taxon>Burkholderiales</taxon>
        <taxon>Comamonadaceae</taxon>
        <taxon>Variovorax</taxon>
    </lineage>
</organism>
<sequence length="167" mass="18544">MSKKAFAVAHASTRRTQVLVELAPLFERRFRQRHEGAVMFTRCLIRVLLCIAVVPAISEEPVPAQDRVFLSKAEIERTLIGKAIVSNNLVTGMISRWEFHSDGHVDFVNLSGPGSASGRWNLKADGHMCVTMLMQTGCRYWFTKDGAIANANTKGPDAPTVAQIRFE</sequence>
<comment type="caution">
    <text evidence="1">The sequence shown here is derived from an EMBL/GenBank/DDBJ whole genome shotgun (WGS) entry which is preliminary data.</text>
</comment>
<evidence type="ECO:0000313" key="1">
    <source>
        <dbReference type="EMBL" id="MDR6536369.1"/>
    </source>
</evidence>
<dbReference type="Proteomes" id="UP001184230">
    <property type="component" value="Unassembled WGS sequence"/>
</dbReference>
<evidence type="ECO:0000313" key="2">
    <source>
        <dbReference type="Proteomes" id="UP001184230"/>
    </source>
</evidence>
<reference evidence="1 2" key="1">
    <citation type="submission" date="2023-07" db="EMBL/GenBank/DDBJ databases">
        <title>Sorghum-associated microbial communities from plants grown in Nebraska, USA.</title>
        <authorList>
            <person name="Schachtman D."/>
        </authorList>
    </citation>
    <scope>NUCLEOTIDE SEQUENCE [LARGE SCALE GENOMIC DNA]</scope>
    <source>
        <strain evidence="1 2">DS1781</strain>
    </source>
</reference>
<keyword evidence="2" id="KW-1185">Reference proteome</keyword>
<dbReference type="EMBL" id="JAVDRF010000004">
    <property type="protein sequence ID" value="MDR6536369.1"/>
    <property type="molecule type" value="Genomic_DNA"/>
</dbReference>
<gene>
    <name evidence="1" type="ORF">J2739_002142</name>
</gene>
<protein>
    <submittedName>
        <fullName evidence="1">Uncharacterized protein</fullName>
    </submittedName>
</protein>
<dbReference type="RefSeq" id="WP_309901321.1">
    <property type="nucleotide sequence ID" value="NZ_JAVDRF010000004.1"/>
</dbReference>
<accession>A0ABU1ND55</accession>
<name>A0ABU1ND55_9BURK</name>
<proteinExistence type="predicted"/>